<dbReference type="Proteomes" id="UP000652761">
    <property type="component" value="Unassembled WGS sequence"/>
</dbReference>
<name>A0A843TP14_COLES</name>
<reference evidence="1" key="1">
    <citation type="submission" date="2017-07" db="EMBL/GenBank/DDBJ databases">
        <title>Taro Niue Genome Assembly and Annotation.</title>
        <authorList>
            <person name="Atibalentja N."/>
            <person name="Keating K."/>
            <person name="Fields C.J."/>
        </authorList>
    </citation>
    <scope>NUCLEOTIDE SEQUENCE</scope>
    <source>
        <strain evidence="1">Niue_2</strain>
        <tissue evidence="1">Leaf</tissue>
    </source>
</reference>
<organism evidence="1 2">
    <name type="scientific">Colocasia esculenta</name>
    <name type="common">Wild taro</name>
    <name type="synonym">Arum esculentum</name>
    <dbReference type="NCBI Taxonomy" id="4460"/>
    <lineage>
        <taxon>Eukaryota</taxon>
        <taxon>Viridiplantae</taxon>
        <taxon>Streptophyta</taxon>
        <taxon>Embryophyta</taxon>
        <taxon>Tracheophyta</taxon>
        <taxon>Spermatophyta</taxon>
        <taxon>Magnoliopsida</taxon>
        <taxon>Liliopsida</taxon>
        <taxon>Araceae</taxon>
        <taxon>Aroideae</taxon>
        <taxon>Colocasieae</taxon>
        <taxon>Colocasia</taxon>
    </lineage>
</organism>
<proteinExistence type="predicted"/>
<dbReference type="EMBL" id="NMUH01000164">
    <property type="protein sequence ID" value="MQL73388.1"/>
    <property type="molecule type" value="Genomic_DNA"/>
</dbReference>
<gene>
    <name evidence="1" type="ORF">Taro_005742</name>
</gene>
<keyword evidence="2" id="KW-1185">Reference proteome</keyword>
<evidence type="ECO:0000313" key="1">
    <source>
        <dbReference type="EMBL" id="MQL73388.1"/>
    </source>
</evidence>
<protein>
    <submittedName>
        <fullName evidence="1">Uncharacterized protein</fullName>
    </submittedName>
</protein>
<dbReference type="AlphaFoldDB" id="A0A843TP14"/>
<evidence type="ECO:0000313" key="2">
    <source>
        <dbReference type="Proteomes" id="UP000652761"/>
    </source>
</evidence>
<sequence length="152" mass="17195">MLAEWAHEVDFEIAVLEYSGQKLVVGFEVEVVVYTPELDGIAGSDRIQEGCFLGLLRFDLVTDQSPSFDIHQQFETLSLPNFVENFEFEFDIEFVVLAQFGIESPSCFGVGSFYHPNWVKEVVVDSMKVEPNLNSGSVYQACTDEKPSIYDF</sequence>
<comment type="caution">
    <text evidence="1">The sequence shown here is derived from an EMBL/GenBank/DDBJ whole genome shotgun (WGS) entry which is preliminary data.</text>
</comment>
<accession>A0A843TP14</accession>